<dbReference type="AlphaFoldDB" id="A0AAW2HM12"/>
<comment type="caution">
    <text evidence="1">The sequence shown here is derived from an EMBL/GenBank/DDBJ whole genome shotgun (WGS) entry which is preliminary data.</text>
</comment>
<gene>
    <name evidence="1" type="ORF">PYX00_008118</name>
</gene>
<dbReference type="GO" id="GO:0003723">
    <property type="term" value="F:RNA binding"/>
    <property type="evidence" value="ECO:0007669"/>
    <property type="project" value="TreeGrafter"/>
</dbReference>
<sequence>MYLREVDKVYNEADILISQPKRFLPLQSQFEINIASANTYTFLYRYFKYHKLLEIILMLLAIKKTSSSVIGVVQSTIKQMSEREDGLMFLSSNCEVTASLLKALCCQTSEEYIEVIPGTTTYLGMEITCRLQVIQHLDKLITSECKEEVEIFDVIHELYCVSFSSMGKLQIAFVLSLNDNMQILLDLLEHCAKKSAVRNYIFDLIIITVKYSDDVRFLRTYGRTLLELAESDKQSNLADIAQWLKPLEVPNAISYDDLGPLCDLLKKYSTIDACNSLPGDLITCVRILRYLGIPKNENDLNVSSYEEEYTELKYKYVILQLYSSDCLNHFNSILTKILEYYEQPFVHSINFLGPQGSNLTAFVEPCIMLMRRMLTYVISARNNEYKDLTHINILIQVFTLMQAFPPNSESYSNAQKVCRDIVETLLAYTQPIADENASESDTFTKSLWTLMVSDVLKYTTKSSFTFIPGFLLLSELLPLPTPISSKRELTKEEINHIVNSRKLWSAHLHALSPIIHDVVATMAGSSYAPLLQLVRRVCLQLSDLAAPTAMVISRAILDPLIITLQKSPPTETAAWEIPCSSNTLRLLNFLACLASHASIKAAVLQLLTTSNIKTDERFQCLITAFTTILRTPCNVATHTQVQEHVILVIQALFDTDVTLLPMSSLEETAETPPNEVFLSNALPPRDLLITLVSSLLDHIANPEHSFLTISSALKALLLLTEHDYGFFHLKQ</sequence>
<dbReference type="InterPro" id="IPR026736">
    <property type="entry name" value="Virilizer"/>
</dbReference>
<reference evidence="1" key="1">
    <citation type="journal article" date="2024" name="Gigascience">
        <title>Chromosome-level genome of the poultry shaft louse Menopon gallinae provides insight into the host-switching and adaptive evolution of parasitic lice.</title>
        <authorList>
            <person name="Xu Y."/>
            <person name="Ma L."/>
            <person name="Liu S."/>
            <person name="Liang Y."/>
            <person name="Liu Q."/>
            <person name="He Z."/>
            <person name="Tian L."/>
            <person name="Duan Y."/>
            <person name="Cai W."/>
            <person name="Li H."/>
            <person name="Song F."/>
        </authorList>
    </citation>
    <scope>NUCLEOTIDE SEQUENCE</scope>
    <source>
        <strain evidence="1">Cailab_2023a</strain>
    </source>
</reference>
<proteinExistence type="predicted"/>
<dbReference type="PANTHER" id="PTHR23185">
    <property type="entry name" value="PROTEIN VIRILIZER HOMOLOG"/>
    <property type="match status" value="1"/>
</dbReference>
<evidence type="ECO:0000313" key="1">
    <source>
        <dbReference type="EMBL" id="KAL0270837.1"/>
    </source>
</evidence>
<protein>
    <submittedName>
        <fullName evidence="1">Uncharacterized protein</fullName>
    </submittedName>
</protein>
<name>A0AAW2HM12_9NEOP</name>
<dbReference type="EMBL" id="JARGDH010000004">
    <property type="protein sequence ID" value="KAL0270837.1"/>
    <property type="molecule type" value="Genomic_DNA"/>
</dbReference>
<organism evidence="1">
    <name type="scientific">Menopon gallinae</name>
    <name type="common">poultry shaft louse</name>
    <dbReference type="NCBI Taxonomy" id="328185"/>
    <lineage>
        <taxon>Eukaryota</taxon>
        <taxon>Metazoa</taxon>
        <taxon>Ecdysozoa</taxon>
        <taxon>Arthropoda</taxon>
        <taxon>Hexapoda</taxon>
        <taxon>Insecta</taxon>
        <taxon>Pterygota</taxon>
        <taxon>Neoptera</taxon>
        <taxon>Paraneoptera</taxon>
        <taxon>Psocodea</taxon>
        <taxon>Troctomorpha</taxon>
        <taxon>Phthiraptera</taxon>
        <taxon>Amblycera</taxon>
        <taxon>Menoponidae</taxon>
        <taxon>Menopon</taxon>
    </lineage>
</organism>
<accession>A0AAW2HM12</accession>
<dbReference type="GO" id="GO:0036396">
    <property type="term" value="C:RNA N6-methyladenosine methyltransferase complex"/>
    <property type="evidence" value="ECO:0007669"/>
    <property type="project" value="TreeGrafter"/>
</dbReference>
<dbReference type="PANTHER" id="PTHR23185:SF0">
    <property type="entry name" value="PROTEIN VIRILIZER HOMOLOG"/>
    <property type="match status" value="1"/>
</dbReference>